<dbReference type="SMART" id="SM00355">
    <property type="entry name" value="ZnF_C2H2"/>
    <property type="match status" value="3"/>
</dbReference>
<keyword evidence="2" id="KW-0677">Repeat</keyword>
<feature type="region of interest" description="Disordered" evidence="6">
    <location>
        <begin position="158"/>
        <end position="218"/>
    </location>
</feature>
<dbReference type="GO" id="GO:0008270">
    <property type="term" value="F:zinc ion binding"/>
    <property type="evidence" value="ECO:0007669"/>
    <property type="project" value="UniProtKB-KW"/>
</dbReference>
<evidence type="ECO:0000313" key="8">
    <source>
        <dbReference type="EMBL" id="RKF56403.1"/>
    </source>
</evidence>
<reference evidence="8 9" key="1">
    <citation type="journal article" date="2018" name="BMC Genomics">
        <title>Comparative genome analyses reveal sequence features reflecting distinct modes of host-adaptation between dicot and monocot powdery mildew.</title>
        <authorList>
            <person name="Wu Y."/>
            <person name="Ma X."/>
            <person name="Pan Z."/>
            <person name="Kale S.D."/>
            <person name="Song Y."/>
            <person name="King H."/>
            <person name="Zhang Q."/>
            <person name="Presley C."/>
            <person name="Deng X."/>
            <person name="Wei C.I."/>
            <person name="Xiao S."/>
        </authorList>
    </citation>
    <scope>NUCLEOTIDE SEQUENCE [LARGE SCALE GENOMIC DNA]</scope>
    <source>
        <strain evidence="8">UMSG3</strain>
    </source>
</reference>
<keyword evidence="9" id="KW-1185">Reference proteome</keyword>
<dbReference type="PANTHER" id="PTHR23057:SF0">
    <property type="entry name" value="JUXTAPOSED WITH ANOTHER ZINC FINGER PROTEIN 1"/>
    <property type="match status" value="1"/>
</dbReference>
<evidence type="ECO:0000256" key="3">
    <source>
        <dbReference type="ARBA" id="ARBA00022771"/>
    </source>
</evidence>
<feature type="domain" description="C2H2-type" evidence="7">
    <location>
        <begin position="470"/>
        <end position="500"/>
    </location>
</feature>
<dbReference type="InterPro" id="IPR051580">
    <property type="entry name" value="ZnF-Chromatin_assoc"/>
</dbReference>
<dbReference type="PROSITE" id="PS50157">
    <property type="entry name" value="ZINC_FINGER_C2H2_2"/>
    <property type="match status" value="1"/>
</dbReference>
<evidence type="ECO:0000256" key="1">
    <source>
        <dbReference type="ARBA" id="ARBA00022723"/>
    </source>
</evidence>
<feature type="compositionally biased region" description="Acidic residues" evidence="6">
    <location>
        <begin position="258"/>
        <end position="269"/>
    </location>
</feature>
<proteinExistence type="predicted"/>
<feature type="region of interest" description="Disordered" evidence="6">
    <location>
        <begin position="306"/>
        <end position="329"/>
    </location>
</feature>
<feature type="compositionally biased region" description="Polar residues" evidence="6">
    <location>
        <begin position="179"/>
        <end position="210"/>
    </location>
</feature>
<dbReference type="STRING" id="62708.A0A420HG79"/>
<accession>A0A420HG79</accession>
<keyword evidence="1" id="KW-0479">Metal-binding</keyword>
<sequence length="591" mass="64892">MSITSPINIASPRRDTHSSISYQAYPLRDHFYDTDSCMSAIFNGNSTNYEPGKGRDRQDSTTGPKPISVHNPNMESRPRRESLAGSHAQGMSWGGTSLGSWIRDDIIMTGTSPFPYQSPSFHSSSYLPKLEASFMRDFACCGNTLPTLHDLLQHYEESHAQHQTPQPERSTSSTRRSRQNPLNNDKSCTESSQPSTSHRLGLHHQNSPHSPQHIDAQVDSNNIGIGGIELMLQQQKNLSSPTSSTIENSQTDSVEMDLDDPMDALEDPAETSPLSSRSQSTTSARRSHFGQSPQLRLNLNATALQHSGLRSSQPPTPASGGFSYQNNPTVSSVNTPTLCAQPMNHNQQFTPTTSGPGTPSGESECDFYNMPLSLNDGNVSQEFSGLSYPYSFRAESLNGDYCIDEPAKRLYSPNGFTSLRLHQLAQLNQVQGGLHQNEAILHAQNMQQTMALGHAHTAAMMMASEEHKPFRCPVIGCEKAYKNQNGLKYHKTHGHNTQQLHENGDGTFSIVNPETSAPYPGTQGMEKEKPYKCETCSKRYKNLNGLKYHKQHSPPCNPDLNLSNHLSLAGLGSLSLNIPGLCGLGESSMIH</sequence>
<organism evidence="8 9">
    <name type="scientific">Golovinomyces cichoracearum</name>
    <dbReference type="NCBI Taxonomy" id="62708"/>
    <lineage>
        <taxon>Eukaryota</taxon>
        <taxon>Fungi</taxon>
        <taxon>Dikarya</taxon>
        <taxon>Ascomycota</taxon>
        <taxon>Pezizomycotina</taxon>
        <taxon>Leotiomycetes</taxon>
        <taxon>Erysiphales</taxon>
        <taxon>Erysiphaceae</taxon>
        <taxon>Golovinomyces</taxon>
    </lineage>
</organism>
<dbReference type="Proteomes" id="UP000283383">
    <property type="component" value="Unassembled WGS sequence"/>
</dbReference>
<dbReference type="Gene3D" id="3.30.160.60">
    <property type="entry name" value="Classic Zinc Finger"/>
    <property type="match status" value="1"/>
</dbReference>
<keyword evidence="4" id="KW-0862">Zinc</keyword>
<feature type="compositionally biased region" description="Low complexity" evidence="6">
    <location>
        <begin position="271"/>
        <end position="284"/>
    </location>
</feature>
<evidence type="ECO:0000259" key="7">
    <source>
        <dbReference type="PROSITE" id="PS50157"/>
    </source>
</evidence>
<protein>
    <submittedName>
        <fullName evidence="8">Putative c2h2 transcription factor</fullName>
    </submittedName>
</protein>
<keyword evidence="3 5" id="KW-0863">Zinc-finger</keyword>
<name>A0A420HG79_9PEZI</name>
<comment type="caution">
    <text evidence="8">The sequence shown here is derived from an EMBL/GenBank/DDBJ whole genome shotgun (WGS) entry which is preliminary data.</text>
</comment>
<dbReference type="SUPFAM" id="SSF57667">
    <property type="entry name" value="beta-beta-alpha zinc fingers"/>
    <property type="match status" value="1"/>
</dbReference>
<dbReference type="PROSITE" id="PS00028">
    <property type="entry name" value="ZINC_FINGER_C2H2_1"/>
    <property type="match status" value="1"/>
</dbReference>
<dbReference type="InterPro" id="IPR036236">
    <property type="entry name" value="Znf_C2H2_sf"/>
</dbReference>
<evidence type="ECO:0000256" key="2">
    <source>
        <dbReference type="ARBA" id="ARBA00022737"/>
    </source>
</evidence>
<feature type="region of interest" description="Disordered" evidence="6">
    <location>
        <begin position="45"/>
        <end position="91"/>
    </location>
</feature>
<dbReference type="InterPro" id="IPR013087">
    <property type="entry name" value="Znf_C2H2_type"/>
</dbReference>
<dbReference type="FunFam" id="3.30.160.60:FF:000676">
    <property type="entry name" value="C2H2 transcription factor (Sfp1)"/>
    <property type="match status" value="1"/>
</dbReference>
<dbReference type="GO" id="GO:0005634">
    <property type="term" value="C:nucleus"/>
    <property type="evidence" value="ECO:0007669"/>
    <property type="project" value="TreeGrafter"/>
</dbReference>
<dbReference type="AlphaFoldDB" id="A0A420HG79"/>
<evidence type="ECO:0000256" key="4">
    <source>
        <dbReference type="ARBA" id="ARBA00022833"/>
    </source>
</evidence>
<feature type="region of interest" description="Disordered" evidence="6">
    <location>
        <begin position="258"/>
        <end position="294"/>
    </location>
</feature>
<dbReference type="EMBL" id="MCBQ01019566">
    <property type="protein sequence ID" value="RKF56403.1"/>
    <property type="molecule type" value="Genomic_DNA"/>
</dbReference>
<gene>
    <name evidence="8" type="ORF">GcM3_195001</name>
</gene>
<dbReference type="PANTHER" id="PTHR23057">
    <property type="entry name" value="JUXTAPOSED WITH ANOTHER ZINC FINGER PROTEIN 1"/>
    <property type="match status" value="1"/>
</dbReference>
<evidence type="ECO:0000313" key="9">
    <source>
        <dbReference type="Proteomes" id="UP000283383"/>
    </source>
</evidence>
<evidence type="ECO:0000256" key="5">
    <source>
        <dbReference type="PROSITE-ProRule" id="PRU00042"/>
    </source>
</evidence>
<evidence type="ECO:0000256" key="6">
    <source>
        <dbReference type="SAM" id="MobiDB-lite"/>
    </source>
</evidence>